<dbReference type="SUPFAM" id="SSF50199">
    <property type="entry name" value="Staphylococcal nuclease"/>
    <property type="match status" value="1"/>
</dbReference>
<dbReference type="RefSeq" id="WP_127978150.1">
    <property type="nucleotide sequence ID" value="NZ_JAYEYR010000004.1"/>
</dbReference>
<evidence type="ECO:0000313" key="4">
    <source>
        <dbReference type="EMBL" id="RVU93748.1"/>
    </source>
</evidence>
<dbReference type="InterPro" id="IPR016071">
    <property type="entry name" value="Staphylococal_nuclease_OB-fold"/>
</dbReference>
<sequence>MKKQIGVKLGVTFALLFSFLFSTPTPQYQAEAAKTKTEEKAKIKRTANKKITVNVKKYIDGDTTRFKLKNGKNITAKYLLIDTPELKKESPYAKEAKNRTKELLKNAKKIQIEYDKGKKRGSKKRELVYVWADGKLVQETLANEGLGMVRSTKSKNTKYQDKIKKAEQQAKERKQNIWSIENYAQADKGYNQAAVTAHLKALEEEIAAKKAEAERQKKEQEAKEAEEKRAAEQAEAAKKAEEKRIAEEAAAAKQAEEQRIAQEAAAQAQAEEAARAQQEAQAQQAAEPAQGQTVYVTPTGSKYHTHKCGNGTYSPATLEEAQARGLTACAKCY</sequence>
<dbReference type="InterPro" id="IPR035437">
    <property type="entry name" value="SNase_OB-fold_sf"/>
</dbReference>
<feature type="compositionally biased region" description="Basic and acidic residues" evidence="1">
    <location>
        <begin position="212"/>
        <end position="247"/>
    </location>
</feature>
<keyword evidence="2" id="KW-0732">Signal</keyword>
<name>A0A437UJH5_ENTAV</name>
<comment type="caution">
    <text evidence="4">The sequence shown here is derived from an EMBL/GenBank/DDBJ whole genome shotgun (WGS) entry which is preliminary data.</text>
</comment>
<feature type="signal peptide" evidence="2">
    <location>
        <begin position="1"/>
        <end position="29"/>
    </location>
</feature>
<feature type="compositionally biased region" description="Low complexity" evidence="1">
    <location>
        <begin position="261"/>
        <end position="287"/>
    </location>
</feature>
<dbReference type="EMBL" id="RYZS01000001">
    <property type="protein sequence ID" value="RVU93748.1"/>
    <property type="molecule type" value="Genomic_DNA"/>
</dbReference>
<feature type="compositionally biased region" description="Polar residues" evidence="1">
    <location>
        <begin position="290"/>
        <end position="302"/>
    </location>
</feature>
<dbReference type="SMART" id="SM00318">
    <property type="entry name" value="SNc"/>
    <property type="match status" value="1"/>
</dbReference>
<reference evidence="4 5" key="1">
    <citation type="submission" date="2018-12" db="EMBL/GenBank/DDBJ databases">
        <title>A novel vanA-carrying plasmid in a clinical isolate of Enterococcus avium.</title>
        <authorList>
            <person name="Bernasconi O.J."/>
            <person name="Luzzaro F."/>
            <person name="Endimiani A."/>
        </authorList>
    </citation>
    <scope>NUCLEOTIDE SEQUENCE [LARGE SCALE GENOMIC DNA]</scope>
    <source>
        <strain evidence="4 5">LC0559/18</strain>
    </source>
</reference>
<evidence type="ECO:0000256" key="2">
    <source>
        <dbReference type="SAM" id="SignalP"/>
    </source>
</evidence>
<gene>
    <name evidence="4" type="ORF">EK398_02090</name>
</gene>
<dbReference type="PROSITE" id="PS50830">
    <property type="entry name" value="TNASE_3"/>
    <property type="match status" value="1"/>
</dbReference>
<dbReference type="Pfam" id="PF00565">
    <property type="entry name" value="SNase"/>
    <property type="match status" value="1"/>
</dbReference>
<proteinExistence type="predicted"/>
<feature type="region of interest" description="Disordered" evidence="1">
    <location>
        <begin position="212"/>
        <end position="314"/>
    </location>
</feature>
<protein>
    <recommendedName>
        <fullName evidence="3">TNase-like domain-containing protein</fullName>
    </recommendedName>
</protein>
<feature type="chain" id="PRO_5038967618" description="TNase-like domain-containing protein" evidence="2">
    <location>
        <begin position="30"/>
        <end position="333"/>
    </location>
</feature>
<dbReference type="Gene3D" id="2.40.50.90">
    <property type="match status" value="1"/>
</dbReference>
<dbReference type="Proteomes" id="UP000288388">
    <property type="component" value="Unassembled WGS sequence"/>
</dbReference>
<evidence type="ECO:0000256" key="1">
    <source>
        <dbReference type="SAM" id="MobiDB-lite"/>
    </source>
</evidence>
<evidence type="ECO:0000313" key="5">
    <source>
        <dbReference type="Proteomes" id="UP000288388"/>
    </source>
</evidence>
<organism evidence="4 5">
    <name type="scientific">Enterococcus avium</name>
    <name type="common">Streptococcus avium</name>
    <dbReference type="NCBI Taxonomy" id="33945"/>
    <lineage>
        <taxon>Bacteria</taxon>
        <taxon>Bacillati</taxon>
        <taxon>Bacillota</taxon>
        <taxon>Bacilli</taxon>
        <taxon>Lactobacillales</taxon>
        <taxon>Enterococcaceae</taxon>
        <taxon>Enterococcus</taxon>
    </lineage>
</organism>
<feature type="domain" description="TNase-like" evidence="3">
    <location>
        <begin position="49"/>
        <end position="180"/>
    </location>
</feature>
<accession>A0A437UJH5</accession>
<evidence type="ECO:0000259" key="3">
    <source>
        <dbReference type="PROSITE" id="PS50830"/>
    </source>
</evidence>
<dbReference type="AlphaFoldDB" id="A0A437UJH5"/>